<evidence type="ECO:0000256" key="1">
    <source>
        <dbReference type="SAM" id="Phobius"/>
    </source>
</evidence>
<keyword evidence="1" id="KW-0812">Transmembrane</keyword>
<name>A0A8D9E9F7_9HEMI</name>
<protein>
    <submittedName>
        <fullName evidence="2">Uncharacterized protein</fullName>
    </submittedName>
</protein>
<organism evidence="2">
    <name type="scientific">Cacopsylla melanoneura</name>
    <dbReference type="NCBI Taxonomy" id="428564"/>
    <lineage>
        <taxon>Eukaryota</taxon>
        <taxon>Metazoa</taxon>
        <taxon>Ecdysozoa</taxon>
        <taxon>Arthropoda</taxon>
        <taxon>Hexapoda</taxon>
        <taxon>Insecta</taxon>
        <taxon>Pterygota</taxon>
        <taxon>Neoptera</taxon>
        <taxon>Paraneoptera</taxon>
        <taxon>Hemiptera</taxon>
        <taxon>Sternorrhyncha</taxon>
        <taxon>Psylloidea</taxon>
        <taxon>Psyllidae</taxon>
        <taxon>Psyllinae</taxon>
        <taxon>Cacopsylla</taxon>
    </lineage>
</organism>
<feature type="transmembrane region" description="Helical" evidence="1">
    <location>
        <begin position="58"/>
        <end position="79"/>
    </location>
</feature>
<evidence type="ECO:0000313" key="2">
    <source>
        <dbReference type="EMBL" id="CAG6743520.1"/>
    </source>
</evidence>
<dbReference type="AlphaFoldDB" id="A0A8D9E9F7"/>
<sequence>MRVSSRAAYKIFILLGDKILLPFLNNPVKSQGCMQDCPSEWLIQFFGQGNVQIMVHPYVFFFFLLPSLCIFKLNSIFLIKQQVYCPTEKLWRGPDFPES</sequence>
<dbReference type="EMBL" id="HBUF01449058">
    <property type="protein sequence ID" value="CAG6743520.1"/>
    <property type="molecule type" value="Transcribed_RNA"/>
</dbReference>
<accession>A0A8D9E9F7</accession>
<keyword evidence="1" id="KW-1133">Transmembrane helix</keyword>
<keyword evidence="1" id="KW-0472">Membrane</keyword>
<proteinExistence type="predicted"/>
<reference evidence="2" key="1">
    <citation type="submission" date="2021-05" db="EMBL/GenBank/DDBJ databases">
        <authorList>
            <person name="Alioto T."/>
            <person name="Alioto T."/>
            <person name="Gomez Garrido J."/>
        </authorList>
    </citation>
    <scope>NUCLEOTIDE SEQUENCE</scope>
</reference>